<evidence type="ECO:0000313" key="2">
    <source>
        <dbReference type="Proteomes" id="UP000018198"/>
    </source>
</evidence>
<reference evidence="1 2" key="2">
    <citation type="submission" date="2013-09" db="EMBL/GenBank/DDBJ databases">
        <title>Whole genome comparison of six Crocosphaera watsonii strains with differing phenotypes.</title>
        <authorList>
            <person name="Bench S.R."/>
            <person name="Heller P."/>
            <person name="Frank I."/>
            <person name="Arciniega M."/>
            <person name="Shilova I.N."/>
            <person name="Zehr J.P."/>
        </authorList>
    </citation>
    <scope>NUCLEOTIDE SEQUENCE [LARGE SCALE GENOMIC DNA]</scope>
    <source>
        <strain evidence="1 2">WH 0401</strain>
    </source>
</reference>
<comment type="caution">
    <text evidence="1">The sequence shown here is derived from an EMBL/GenBank/DDBJ whole genome shotgun (WGS) entry which is preliminary data.</text>
</comment>
<organism evidence="1 2">
    <name type="scientific">Crocosphaera watsonii WH 0401</name>
    <dbReference type="NCBI Taxonomy" id="555881"/>
    <lineage>
        <taxon>Bacteria</taxon>
        <taxon>Bacillati</taxon>
        <taxon>Cyanobacteriota</taxon>
        <taxon>Cyanophyceae</taxon>
        <taxon>Oscillatoriophycideae</taxon>
        <taxon>Chroococcales</taxon>
        <taxon>Aphanothecaceae</taxon>
        <taxon>Crocosphaera</taxon>
    </lineage>
</organism>
<sequence>MLKTLAPLRVSQKAKGKISKALSILPLGGYLHHAALEKK</sequence>
<name>T2JE65_CROWT</name>
<gene>
    <name evidence="1" type="ORF">CWATWH0401_4115</name>
</gene>
<dbReference type="Proteomes" id="UP000018198">
    <property type="component" value="Unassembled WGS sequence"/>
</dbReference>
<dbReference type="AlphaFoldDB" id="T2JE65"/>
<proteinExistence type="predicted"/>
<protein>
    <submittedName>
        <fullName evidence="1">Uncharacterized protein</fullName>
    </submittedName>
</protein>
<accession>T2JE65</accession>
<dbReference type="EMBL" id="CAQM01000689">
    <property type="protein sequence ID" value="CCQ63314.1"/>
    <property type="molecule type" value="Genomic_DNA"/>
</dbReference>
<reference evidence="1 2" key="1">
    <citation type="submission" date="2013-01" db="EMBL/GenBank/DDBJ databases">
        <authorList>
            <person name="Bench S."/>
        </authorList>
    </citation>
    <scope>NUCLEOTIDE SEQUENCE [LARGE SCALE GENOMIC DNA]</scope>
    <source>
        <strain evidence="1 2">WH 0401</strain>
    </source>
</reference>
<evidence type="ECO:0000313" key="1">
    <source>
        <dbReference type="EMBL" id="CCQ63314.1"/>
    </source>
</evidence>